<sequence length="110" mass="12628">MRHGAMPEERCQTKNGHLEIPSELNFRTAFVVSWLLFACLKELLGVPKQLSLSFVRKWFVFVPRHALEASSARVRRRQTTVWNGFLLFLVYQAAPKKPINSQSIVGQSND</sequence>
<evidence type="ECO:0000313" key="1">
    <source>
        <dbReference type="Proteomes" id="UP000095287"/>
    </source>
</evidence>
<protein>
    <submittedName>
        <fullName evidence="2">Secreted protein</fullName>
    </submittedName>
</protein>
<proteinExistence type="predicted"/>
<dbReference type="WBParaSite" id="L893_g18352.t1">
    <property type="protein sequence ID" value="L893_g18352.t1"/>
    <property type="gene ID" value="L893_g18352"/>
</dbReference>
<organism evidence="1 2">
    <name type="scientific">Steinernema glaseri</name>
    <dbReference type="NCBI Taxonomy" id="37863"/>
    <lineage>
        <taxon>Eukaryota</taxon>
        <taxon>Metazoa</taxon>
        <taxon>Ecdysozoa</taxon>
        <taxon>Nematoda</taxon>
        <taxon>Chromadorea</taxon>
        <taxon>Rhabditida</taxon>
        <taxon>Tylenchina</taxon>
        <taxon>Panagrolaimomorpha</taxon>
        <taxon>Strongyloidoidea</taxon>
        <taxon>Steinernematidae</taxon>
        <taxon>Steinernema</taxon>
    </lineage>
</organism>
<reference evidence="2" key="1">
    <citation type="submission" date="2016-11" db="UniProtKB">
        <authorList>
            <consortium name="WormBaseParasite"/>
        </authorList>
    </citation>
    <scope>IDENTIFICATION</scope>
</reference>
<evidence type="ECO:0000313" key="2">
    <source>
        <dbReference type="WBParaSite" id="L893_g18352.t1"/>
    </source>
</evidence>
<dbReference type="AlphaFoldDB" id="A0A1I7YPD7"/>
<accession>A0A1I7YPD7</accession>
<dbReference type="Proteomes" id="UP000095287">
    <property type="component" value="Unplaced"/>
</dbReference>
<name>A0A1I7YPD7_9BILA</name>
<keyword evidence="1" id="KW-1185">Reference proteome</keyword>